<dbReference type="PANTHER" id="PTHR15893:SF0">
    <property type="entry name" value="LARGE RIBOSOMAL SUBUNIT PROTEIN BL27M"/>
    <property type="match status" value="1"/>
</dbReference>
<organism evidence="4 5">
    <name type="scientific">Galendromus occidentalis</name>
    <name type="common">western predatory mite</name>
    <dbReference type="NCBI Taxonomy" id="34638"/>
    <lineage>
        <taxon>Eukaryota</taxon>
        <taxon>Metazoa</taxon>
        <taxon>Ecdysozoa</taxon>
        <taxon>Arthropoda</taxon>
        <taxon>Chelicerata</taxon>
        <taxon>Arachnida</taxon>
        <taxon>Acari</taxon>
        <taxon>Parasitiformes</taxon>
        <taxon>Mesostigmata</taxon>
        <taxon>Gamasina</taxon>
        <taxon>Phytoseioidea</taxon>
        <taxon>Phytoseiidae</taxon>
        <taxon>Typhlodrominae</taxon>
        <taxon>Galendromus</taxon>
    </lineage>
</organism>
<comment type="similarity">
    <text evidence="1">Belongs to the bacterial ribosomal protein bL27 family.</text>
</comment>
<evidence type="ECO:0000313" key="4">
    <source>
        <dbReference type="Proteomes" id="UP000694867"/>
    </source>
</evidence>
<reference evidence="5" key="1">
    <citation type="submission" date="2025-08" db="UniProtKB">
        <authorList>
            <consortium name="RefSeq"/>
        </authorList>
    </citation>
    <scope>IDENTIFICATION</scope>
</reference>
<dbReference type="GO" id="GO:0006412">
    <property type="term" value="P:translation"/>
    <property type="evidence" value="ECO:0007669"/>
    <property type="project" value="InterPro"/>
</dbReference>
<dbReference type="Pfam" id="PF01016">
    <property type="entry name" value="Ribosomal_L27"/>
    <property type="match status" value="1"/>
</dbReference>
<keyword evidence="3" id="KW-0687">Ribonucleoprotein</keyword>
<name>A0AAJ6QN35_9ACAR</name>
<dbReference type="Gene3D" id="2.40.50.100">
    <property type="match status" value="1"/>
</dbReference>
<dbReference type="CTD" id="51264"/>
<evidence type="ECO:0000256" key="2">
    <source>
        <dbReference type="ARBA" id="ARBA00022980"/>
    </source>
</evidence>
<dbReference type="InterPro" id="IPR001684">
    <property type="entry name" value="Ribosomal_bL27"/>
</dbReference>
<dbReference type="KEGG" id="goe:100899533"/>
<evidence type="ECO:0000256" key="1">
    <source>
        <dbReference type="ARBA" id="ARBA00010797"/>
    </source>
</evidence>
<dbReference type="Proteomes" id="UP000694867">
    <property type="component" value="Unplaced"/>
</dbReference>
<dbReference type="GeneID" id="100899533"/>
<dbReference type="SUPFAM" id="SSF110324">
    <property type="entry name" value="Ribosomal L27 protein-like"/>
    <property type="match status" value="1"/>
</dbReference>
<evidence type="ECO:0000313" key="5">
    <source>
        <dbReference type="RefSeq" id="XP_003738444.1"/>
    </source>
</evidence>
<dbReference type="GO" id="GO:0003735">
    <property type="term" value="F:structural constituent of ribosome"/>
    <property type="evidence" value="ECO:0007669"/>
    <property type="project" value="InterPro"/>
</dbReference>
<proteinExistence type="inferred from homology"/>
<dbReference type="RefSeq" id="XP_003738444.1">
    <property type="nucleotide sequence ID" value="XM_003738396.1"/>
</dbReference>
<accession>A0AAJ6QN35</accession>
<protein>
    <submittedName>
        <fullName evidence="5">Uncharacterized protein LOC100899533</fullName>
    </submittedName>
</protein>
<keyword evidence="4" id="KW-1185">Reference proteome</keyword>
<dbReference type="GO" id="GO:0005762">
    <property type="term" value="C:mitochondrial large ribosomal subunit"/>
    <property type="evidence" value="ECO:0007669"/>
    <property type="project" value="TreeGrafter"/>
</dbReference>
<dbReference type="PANTHER" id="PTHR15893">
    <property type="entry name" value="RIBOSOMAL PROTEIN L27"/>
    <property type="match status" value="1"/>
</dbReference>
<sequence>MLPNLRNTLCAARSCVFEQVRNASARSKGNRACRQDGAQKGQEYGYKLRSGQFAKQGVMLVKQRLPRFFPGLNVEVRGEKLSLHAMVPGKVFVTREKVNINPECAVAKHFDDRYMDAVYKKYYHVVPEPQYNKFQLIANI</sequence>
<gene>
    <name evidence="5" type="primary">LOC100899533</name>
</gene>
<evidence type="ECO:0000256" key="3">
    <source>
        <dbReference type="ARBA" id="ARBA00023274"/>
    </source>
</evidence>
<keyword evidence="2" id="KW-0689">Ribosomal protein</keyword>
<dbReference type="AlphaFoldDB" id="A0AAJ6QN35"/>